<sequence>MAKEAILSVTFTAGCAINRDMYYVASSPDAWREAEDTPYSVMYFYQHQTEKKWFYHELPDWNVVSVCYRPPVQGAERIVHALTEDGYVETYSRSGSSTENLLASLSDDDSELEYLTQIRCVDGALLVCGDAGRIYWKEQGAWTRIDQDLAARVSDSGEVGPSTLLLLNDVGVANDGTIVTVGSDGFIAYFDRKQWRVEEKLTGSQLNRVQVESDGTLWIAGSQGTVLTGKVGTKPTVVTRKTLKTDLYAVTVFQGVPYFGGEAGVFKYVDGKLEPIVIDGVPFTEVVVELEAKDGVLWLLSAKKILRFDGSDWETFEHPGNIDPDTRRVMGQ</sequence>
<reference evidence="1" key="1">
    <citation type="submission" date="2022-07" db="EMBL/GenBank/DDBJ databases">
        <title>Ectorhizobium quercum gen.nov., sp. nov.</title>
        <authorList>
            <person name="Ma T."/>
            <person name="Li Y."/>
        </authorList>
    </citation>
    <scope>NUCLEOTIDE SEQUENCE</scope>
    <source>
        <strain evidence="1">BDR2-2</strain>
    </source>
</reference>
<accession>A0AAE3SX59</accession>
<evidence type="ECO:0000313" key="1">
    <source>
        <dbReference type="EMBL" id="MCX8999907.1"/>
    </source>
</evidence>
<dbReference type="RefSeq" id="WP_306413407.1">
    <property type="nucleotide sequence ID" value="NZ_JANFPI010000012.1"/>
</dbReference>
<dbReference type="SUPFAM" id="SSF101898">
    <property type="entry name" value="NHL repeat"/>
    <property type="match status" value="1"/>
</dbReference>
<dbReference type="PROSITE" id="PS51257">
    <property type="entry name" value="PROKAR_LIPOPROTEIN"/>
    <property type="match status" value="1"/>
</dbReference>
<dbReference type="Proteomes" id="UP001208771">
    <property type="component" value="Unassembled WGS sequence"/>
</dbReference>
<dbReference type="InterPro" id="IPR015943">
    <property type="entry name" value="WD40/YVTN_repeat-like_dom_sf"/>
</dbReference>
<keyword evidence="2" id="KW-1185">Reference proteome</keyword>
<dbReference type="EMBL" id="JANFPI010000012">
    <property type="protein sequence ID" value="MCX8999907.1"/>
    <property type="molecule type" value="Genomic_DNA"/>
</dbReference>
<dbReference type="Gene3D" id="2.130.10.10">
    <property type="entry name" value="YVTN repeat-like/Quinoprotein amine dehydrogenase"/>
    <property type="match status" value="1"/>
</dbReference>
<protein>
    <submittedName>
        <fullName evidence="1">Uncharacterized protein</fullName>
    </submittedName>
</protein>
<proteinExistence type="predicted"/>
<gene>
    <name evidence="1" type="ORF">NOF55_22640</name>
</gene>
<comment type="caution">
    <text evidence="1">The sequence shown here is derived from an EMBL/GenBank/DDBJ whole genome shotgun (WGS) entry which is preliminary data.</text>
</comment>
<dbReference type="AlphaFoldDB" id="A0AAE3SX59"/>
<evidence type="ECO:0000313" key="2">
    <source>
        <dbReference type="Proteomes" id="UP001208771"/>
    </source>
</evidence>
<organism evidence="1 2">
    <name type="scientific">Ectorhizobium quercum</name>
    <dbReference type="NCBI Taxonomy" id="2965071"/>
    <lineage>
        <taxon>Bacteria</taxon>
        <taxon>Pseudomonadati</taxon>
        <taxon>Pseudomonadota</taxon>
        <taxon>Alphaproteobacteria</taxon>
        <taxon>Hyphomicrobiales</taxon>
        <taxon>Rhizobiaceae</taxon>
        <taxon>Ectorhizobium</taxon>
    </lineage>
</organism>
<name>A0AAE3SX59_9HYPH</name>